<dbReference type="InterPro" id="IPR005097">
    <property type="entry name" value="Sacchrp_dh_NADP-bd"/>
</dbReference>
<comment type="caution">
    <text evidence="2">The sequence shown here is derived from an EMBL/GenBank/DDBJ whole genome shotgun (WGS) entry which is preliminary data.</text>
</comment>
<gene>
    <name evidence="2" type="ORF">ACFOZ4_37835</name>
</gene>
<name>A0ABV8LZ71_9ACTN</name>
<feature type="domain" description="Saccharopine dehydrogenase NADP binding" evidence="1">
    <location>
        <begin position="6"/>
        <end position="123"/>
    </location>
</feature>
<dbReference type="Gene3D" id="3.40.50.720">
    <property type="entry name" value="NAD(P)-binding Rossmann-like Domain"/>
    <property type="match status" value="1"/>
</dbReference>
<evidence type="ECO:0000313" key="3">
    <source>
        <dbReference type="Proteomes" id="UP001595816"/>
    </source>
</evidence>
<accession>A0ABV8LZ71</accession>
<keyword evidence="3" id="KW-1185">Reference proteome</keyword>
<organism evidence="2 3">
    <name type="scientific">Hamadaea flava</name>
    <dbReference type="NCBI Taxonomy" id="1742688"/>
    <lineage>
        <taxon>Bacteria</taxon>
        <taxon>Bacillati</taxon>
        <taxon>Actinomycetota</taxon>
        <taxon>Actinomycetes</taxon>
        <taxon>Micromonosporales</taxon>
        <taxon>Micromonosporaceae</taxon>
        <taxon>Hamadaea</taxon>
    </lineage>
</organism>
<reference evidence="3" key="1">
    <citation type="journal article" date="2019" name="Int. J. Syst. Evol. Microbiol.">
        <title>The Global Catalogue of Microorganisms (GCM) 10K type strain sequencing project: providing services to taxonomists for standard genome sequencing and annotation.</title>
        <authorList>
            <consortium name="The Broad Institute Genomics Platform"/>
            <consortium name="The Broad Institute Genome Sequencing Center for Infectious Disease"/>
            <person name="Wu L."/>
            <person name="Ma J."/>
        </authorList>
    </citation>
    <scope>NUCLEOTIDE SEQUENCE [LARGE SCALE GENOMIC DNA]</scope>
    <source>
        <strain evidence="3">CGMCC 4.7289</strain>
    </source>
</reference>
<proteinExistence type="predicted"/>
<evidence type="ECO:0000313" key="2">
    <source>
        <dbReference type="EMBL" id="MFC4136402.1"/>
    </source>
</evidence>
<dbReference type="EMBL" id="JBHSAY010000029">
    <property type="protein sequence ID" value="MFC4136402.1"/>
    <property type="molecule type" value="Genomic_DNA"/>
</dbReference>
<dbReference type="Proteomes" id="UP001595816">
    <property type="component" value="Unassembled WGS sequence"/>
</dbReference>
<dbReference type="PANTHER" id="PTHR43781:SF1">
    <property type="entry name" value="SACCHAROPINE DEHYDROGENASE"/>
    <property type="match status" value="1"/>
</dbReference>
<evidence type="ECO:0000259" key="1">
    <source>
        <dbReference type="Pfam" id="PF03435"/>
    </source>
</evidence>
<dbReference type="SUPFAM" id="SSF51735">
    <property type="entry name" value="NAD(P)-binding Rossmann-fold domains"/>
    <property type="match status" value="1"/>
</dbReference>
<dbReference type="RefSeq" id="WP_253750829.1">
    <property type="nucleotide sequence ID" value="NZ_JAMZDZ010000001.1"/>
</dbReference>
<sequence>MASEWMIYGAYGYTGELIAREAVVRGLTPILAGRDEARLIPLAAELGLDARAFPLSDAARLDEGLRDVAVVLHCAGPFSQTAAPMLAACLRTGTHYLDITGEIDVLERAYSLDEKAQRAGIVICPAVGFDVVPTDCVAATLAAALPGATHLRLGFDTRSALSPGTAKTTVEGAVGGTRVRRNGRLARIPMGSLTRTVDFGVGEKLAVAIPWGDVASAYRTTGIPDIEVYLPTSRSQIRGLRLTEIARPVLRLGAVQRVLQNRAGSRPGPSPETRAKRPMHVWGEVTAPGERRVARITTANGYDLTVSASLPVVVRLLSEGYAESGARTPSQLMGADYVTTLPGSSEMVLTES</sequence>
<protein>
    <submittedName>
        <fullName evidence="2">Saccharopine dehydrogenase family protein</fullName>
    </submittedName>
</protein>
<dbReference type="Pfam" id="PF03435">
    <property type="entry name" value="Sacchrp_dh_NADP"/>
    <property type="match status" value="1"/>
</dbReference>
<dbReference type="PANTHER" id="PTHR43781">
    <property type="entry name" value="SACCHAROPINE DEHYDROGENASE"/>
    <property type="match status" value="1"/>
</dbReference>
<dbReference type="InterPro" id="IPR036291">
    <property type="entry name" value="NAD(P)-bd_dom_sf"/>
</dbReference>